<evidence type="ECO:0000256" key="1">
    <source>
        <dbReference type="ARBA" id="ARBA00001971"/>
    </source>
</evidence>
<keyword evidence="12" id="KW-1185">Reference proteome</keyword>
<keyword evidence="6 8" id="KW-0408">Iron</keyword>
<dbReference type="InterPro" id="IPR017972">
    <property type="entry name" value="Cyt_P450_CS"/>
</dbReference>
<evidence type="ECO:0000256" key="6">
    <source>
        <dbReference type="ARBA" id="ARBA00023004"/>
    </source>
</evidence>
<dbReference type="PROSITE" id="PS00086">
    <property type="entry name" value="CYTOCHROME_P450"/>
    <property type="match status" value="1"/>
</dbReference>
<feature type="binding site" description="axial binding residue" evidence="8">
    <location>
        <position position="447"/>
    </location>
    <ligand>
        <name>heme</name>
        <dbReference type="ChEBI" id="CHEBI:30413"/>
    </ligand>
    <ligandPart>
        <name>Fe</name>
        <dbReference type="ChEBI" id="CHEBI:18248"/>
    </ligandPart>
</feature>
<dbReference type="Pfam" id="PF00067">
    <property type="entry name" value="p450"/>
    <property type="match status" value="1"/>
</dbReference>
<feature type="transmembrane region" description="Helical" evidence="10">
    <location>
        <begin position="6"/>
        <end position="24"/>
    </location>
</feature>
<comment type="similarity">
    <text evidence="2 9">Belongs to the cytochrome P450 family.</text>
</comment>
<keyword evidence="5 9" id="KW-0560">Oxidoreductase</keyword>
<gene>
    <name evidence="11" type="ORF">HPP92_009952</name>
</gene>
<dbReference type="CDD" id="cd11072">
    <property type="entry name" value="CYP71-like"/>
    <property type="match status" value="1"/>
</dbReference>
<dbReference type="GO" id="GO:0016705">
    <property type="term" value="F:oxidoreductase activity, acting on paired donors, with incorporation or reduction of molecular oxygen"/>
    <property type="evidence" value="ECO:0007669"/>
    <property type="project" value="InterPro"/>
</dbReference>
<dbReference type="PANTHER" id="PTHR47955">
    <property type="entry name" value="CYTOCHROME P450 FAMILY 71 PROTEIN"/>
    <property type="match status" value="1"/>
</dbReference>
<name>A0A835V5Y0_VANPL</name>
<dbReference type="OrthoDB" id="4726at2759"/>
<evidence type="ECO:0000313" key="12">
    <source>
        <dbReference type="Proteomes" id="UP000636800"/>
    </source>
</evidence>
<reference evidence="11 12" key="1">
    <citation type="journal article" date="2020" name="Nat. Food">
        <title>A phased Vanilla planifolia genome enables genetic improvement of flavour and production.</title>
        <authorList>
            <person name="Hasing T."/>
            <person name="Tang H."/>
            <person name="Brym M."/>
            <person name="Khazi F."/>
            <person name="Huang T."/>
            <person name="Chambers A.H."/>
        </authorList>
    </citation>
    <scope>NUCLEOTIDE SEQUENCE [LARGE SCALE GENOMIC DNA]</scope>
    <source>
        <tissue evidence="11">Leaf</tissue>
    </source>
</reference>
<dbReference type="PANTHER" id="PTHR47955:SF19">
    <property type="entry name" value="CYTOCHROME P450 71A9-LIKE ISOFORM X1"/>
    <property type="match status" value="1"/>
</dbReference>
<evidence type="ECO:0000256" key="7">
    <source>
        <dbReference type="ARBA" id="ARBA00023033"/>
    </source>
</evidence>
<keyword evidence="10" id="KW-1133">Transmembrane helix</keyword>
<comment type="caution">
    <text evidence="11">The sequence shown here is derived from an EMBL/GenBank/DDBJ whole genome shotgun (WGS) entry which is preliminary data.</text>
</comment>
<keyword evidence="10" id="KW-0812">Transmembrane</keyword>
<keyword evidence="7 9" id="KW-0503">Monooxygenase</keyword>
<dbReference type="InterPro" id="IPR002401">
    <property type="entry name" value="Cyt_P450_E_grp-I"/>
</dbReference>
<comment type="cofactor">
    <cofactor evidence="1 8">
        <name>heme</name>
        <dbReference type="ChEBI" id="CHEBI:30413"/>
    </cofactor>
</comment>
<dbReference type="GO" id="GO:0005506">
    <property type="term" value="F:iron ion binding"/>
    <property type="evidence" value="ECO:0007669"/>
    <property type="project" value="InterPro"/>
</dbReference>
<evidence type="ECO:0000256" key="5">
    <source>
        <dbReference type="ARBA" id="ARBA00023002"/>
    </source>
</evidence>
<evidence type="ECO:0000256" key="4">
    <source>
        <dbReference type="ARBA" id="ARBA00022723"/>
    </source>
</evidence>
<dbReference type="InterPro" id="IPR001128">
    <property type="entry name" value="Cyt_P450"/>
</dbReference>
<dbReference type="InterPro" id="IPR036396">
    <property type="entry name" value="Cyt_P450_sf"/>
</dbReference>
<keyword evidence="10" id="KW-0472">Membrane</keyword>
<keyword evidence="4 8" id="KW-0479">Metal-binding</keyword>
<evidence type="ECO:0000256" key="3">
    <source>
        <dbReference type="ARBA" id="ARBA00022617"/>
    </source>
</evidence>
<dbReference type="GO" id="GO:0020037">
    <property type="term" value="F:heme binding"/>
    <property type="evidence" value="ECO:0007669"/>
    <property type="project" value="InterPro"/>
</dbReference>
<dbReference type="FunFam" id="1.10.630.10:FF:000043">
    <property type="entry name" value="Cytochrome P450 99A2"/>
    <property type="match status" value="1"/>
</dbReference>
<evidence type="ECO:0000313" key="11">
    <source>
        <dbReference type="EMBL" id="KAG0485873.1"/>
    </source>
</evidence>
<keyword evidence="3 8" id="KW-0349">Heme</keyword>
<dbReference type="EMBL" id="JADCNL010000004">
    <property type="protein sequence ID" value="KAG0485873.1"/>
    <property type="molecule type" value="Genomic_DNA"/>
</dbReference>
<dbReference type="PRINTS" id="PR00463">
    <property type="entry name" value="EP450I"/>
</dbReference>
<dbReference type="AlphaFoldDB" id="A0A835V5Y0"/>
<evidence type="ECO:0000256" key="10">
    <source>
        <dbReference type="SAM" id="Phobius"/>
    </source>
</evidence>
<evidence type="ECO:0000256" key="2">
    <source>
        <dbReference type="ARBA" id="ARBA00010617"/>
    </source>
</evidence>
<evidence type="ECO:0000256" key="9">
    <source>
        <dbReference type="RuleBase" id="RU000461"/>
    </source>
</evidence>
<dbReference type="SUPFAM" id="SSF48264">
    <property type="entry name" value="Cytochrome P450"/>
    <property type="match status" value="1"/>
</dbReference>
<proteinExistence type="inferred from homology"/>
<sequence length="515" mass="57133">MSPFSYLQTALLLFLLLPIISILIRLRAKKGKPKVPKLKLPPGPSPLPIIGNLYHLGRQPHISLRRLSQRHGPIIHLTLGQIPTVVVSSPRTARDVLRTHDLALCSRPALFAARKVFYDCTDIAFAPYGSYWRGLRKLCILELLSARRVDSFASARAAETTALVASIVDQQRRHGSVNLSLALGAYASGVICRAAFGKDWAGGGGHERRGFQQMLDEHHILLGGFSVIDFFPSLEWVNALTGKRRQLQGTFSKLSAFLDEVLADHLEKRESKVLDLVDVLLDAQRDESAEVRLTMDNIKAVILDMFAAGTDTTFTTLDWAMTELAMNPNAMRAAQQEVRAVVGNRTSVAESDLAQLPYMKAVIKETFRLHPPAPLLLPRESMEAVTIEGYDIPAKTRIFVNAWAIGRDPKSWEEAEAFVPERFLGSEVDYKGQNFELLPFGAGRRGCPGLAFGVVGVEIALAQMLHSFDWELPPGTRAEDLDLKEDFGLTMHRAQNLVLVARPLFVSEVQPMDEE</sequence>
<protein>
    <recommendedName>
        <fullName evidence="13">Cytochrome P450 71A1</fullName>
    </recommendedName>
</protein>
<organism evidence="11 12">
    <name type="scientific">Vanilla planifolia</name>
    <name type="common">Vanilla</name>
    <dbReference type="NCBI Taxonomy" id="51239"/>
    <lineage>
        <taxon>Eukaryota</taxon>
        <taxon>Viridiplantae</taxon>
        <taxon>Streptophyta</taxon>
        <taxon>Embryophyta</taxon>
        <taxon>Tracheophyta</taxon>
        <taxon>Spermatophyta</taxon>
        <taxon>Magnoliopsida</taxon>
        <taxon>Liliopsida</taxon>
        <taxon>Asparagales</taxon>
        <taxon>Orchidaceae</taxon>
        <taxon>Vanilloideae</taxon>
        <taxon>Vanilleae</taxon>
        <taxon>Vanilla</taxon>
    </lineage>
</organism>
<evidence type="ECO:0000256" key="8">
    <source>
        <dbReference type="PIRSR" id="PIRSR602401-1"/>
    </source>
</evidence>
<dbReference type="GO" id="GO:0004497">
    <property type="term" value="F:monooxygenase activity"/>
    <property type="evidence" value="ECO:0007669"/>
    <property type="project" value="UniProtKB-KW"/>
</dbReference>
<dbReference type="Gene3D" id="1.10.630.10">
    <property type="entry name" value="Cytochrome P450"/>
    <property type="match status" value="1"/>
</dbReference>
<accession>A0A835V5Y0</accession>
<dbReference type="Proteomes" id="UP000636800">
    <property type="component" value="Unassembled WGS sequence"/>
</dbReference>
<evidence type="ECO:0008006" key="13">
    <source>
        <dbReference type="Google" id="ProtNLM"/>
    </source>
</evidence>
<dbReference type="PRINTS" id="PR00385">
    <property type="entry name" value="P450"/>
</dbReference>